<evidence type="ECO:0000256" key="4">
    <source>
        <dbReference type="ARBA" id="ARBA00022737"/>
    </source>
</evidence>
<keyword evidence="3" id="KW-0399">Innate immunity</keyword>
<dbReference type="InterPro" id="IPR007111">
    <property type="entry name" value="NACHT_NTPase"/>
</dbReference>
<keyword evidence="2" id="KW-0963">Cytoplasm</keyword>
<gene>
    <name evidence="10" type="primary">LOC115191703</name>
</gene>
<evidence type="ECO:0000256" key="2">
    <source>
        <dbReference type="ARBA" id="ARBA00022490"/>
    </source>
</evidence>
<dbReference type="CDD" id="cd01671">
    <property type="entry name" value="CARD"/>
    <property type="match status" value="1"/>
</dbReference>
<dbReference type="InterPro" id="IPR032675">
    <property type="entry name" value="LRR_dom_sf"/>
</dbReference>
<dbReference type="SUPFAM" id="SSF52047">
    <property type="entry name" value="RNI-like"/>
    <property type="match status" value="2"/>
</dbReference>
<dbReference type="GO" id="GO:0005524">
    <property type="term" value="F:ATP binding"/>
    <property type="evidence" value="ECO:0007669"/>
    <property type="project" value="UniProtKB-KW"/>
</dbReference>
<dbReference type="Pfam" id="PF00619">
    <property type="entry name" value="CARD"/>
    <property type="match status" value="1"/>
</dbReference>
<evidence type="ECO:0000256" key="5">
    <source>
        <dbReference type="ARBA" id="ARBA00022741"/>
    </source>
</evidence>
<keyword evidence="11" id="KW-1185">Reference proteome</keyword>
<keyword evidence="4" id="KW-0677">Repeat</keyword>
<dbReference type="SUPFAM" id="SSF47986">
    <property type="entry name" value="DEATH domain"/>
    <property type="match status" value="1"/>
</dbReference>
<keyword evidence="7" id="KW-0391">Immunity</keyword>
<reference evidence="10" key="1">
    <citation type="submission" date="2025-08" db="UniProtKB">
        <authorList>
            <consortium name="Ensembl"/>
        </authorList>
    </citation>
    <scope>IDENTIFICATION</scope>
</reference>
<evidence type="ECO:0000313" key="11">
    <source>
        <dbReference type="Proteomes" id="UP000472277"/>
    </source>
</evidence>
<accession>A0A673VZM6</accession>
<dbReference type="Proteomes" id="UP000472277">
    <property type="component" value="Chromosome 4"/>
</dbReference>
<dbReference type="Gene3D" id="1.20.58.1200">
    <property type="entry name" value="RNA silencing suppressor P21, N-terminal domain"/>
    <property type="match status" value="7"/>
</dbReference>
<evidence type="ECO:0000256" key="1">
    <source>
        <dbReference type="ARBA" id="ARBA00004496"/>
    </source>
</evidence>
<reference evidence="10" key="2">
    <citation type="submission" date="2025-09" db="UniProtKB">
        <authorList>
            <consortium name="Ensembl"/>
        </authorList>
    </citation>
    <scope>IDENTIFICATION</scope>
</reference>
<dbReference type="Gene3D" id="1.10.533.10">
    <property type="entry name" value="Death Domain, Fas"/>
    <property type="match status" value="1"/>
</dbReference>
<dbReference type="Pfam" id="PF05729">
    <property type="entry name" value="NACHT"/>
    <property type="match status" value="1"/>
</dbReference>
<dbReference type="InParanoid" id="A0A673VZM6"/>
<dbReference type="PROSITE" id="PS50837">
    <property type="entry name" value="NACHT"/>
    <property type="match status" value="1"/>
</dbReference>
<protein>
    <submittedName>
        <fullName evidence="10">Uncharacterized LOC115191703</fullName>
    </submittedName>
</protein>
<dbReference type="InterPro" id="IPR027417">
    <property type="entry name" value="P-loop_NTPase"/>
</dbReference>
<evidence type="ECO:0000259" key="9">
    <source>
        <dbReference type="PROSITE" id="PS50837"/>
    </source>
</evidence>
<proteinExistence type="predicted"/>
<name>A0A673VZM6_SALTR</name>
<dbReference type="Pfam" id="PF17776">
    <property type="entry name" value="NLRC4_HD2"/>
    <property type="match status" value="1"/>
</dbReference>
<dbReference type="CDD" id="cd00009">
    <property type="entry name" value="AAA"/>
    <property type="match status" value="1"/>
</dbReference>
<evidence type="ECO:0000313" key="10">
    <source>
        <dbReference type="Ensembl" id="ENSSTUP00000001441.1"/>
    </source>
</evidence>
<dbReference type="InterPro" id="IPR011029">
    <property type="entry name" value="DEATH-like_dom_sf"/>
</dbReference>
<evidence type="ECO:0000256" key="7">
    <source>
        <dbReference type="ARBA" id="ARBA00022859"/>
    </source>
</evidence>
<dbReference type="InterPro" id="IPR052090">
    <property type="entry name" value="Cytolytic_pore-forming_toxin"/>
</dbReference>
<dbReference type="GO" id="GO:0045087">
    <property type="term" value="P:innate immune response"/>
    <property type="evidence" value="ECO:0007669"/>
    <property type="project" value="UniProtKB-KW"/>
</dbReference>
<evidence type="ECO:0000256" key="3">
    <source>
        <dbReference type="ARBA" id="ARBA00022588"/>
    </source>
</evidence>
<feature type="domain" description="CARD" evidence="8">
    <location>
        <begin position="4"/>
        <end position="79"/>
    </location>
</feature>
<comment type="subcellular location">
    <subcellularLocation>
        <location evidence="1">Cytoplasm</location>
    </subcellularLocation>
</comment>
<dbReference type="Ensembl" id="ENSSTUT00000001561.1">
    <property type="protein sequence ID" value="ENSSTUP00000001441.1"/>
    <property type="gene ID" value="ENSSTUG00000000761.1"/>
</dbReference>
<dbReference type="Gene3D" id="3.40.50.300">
    <property type="entry name" value="P-loop containing nucleotide triphosphate hydrolases"/>
    <property type="match status" value="1"/>
</dbReference>
<dbReference type="InterPro" id="IPR003593">
    <property type="entry name" value="AAA+_ATPase"/>
</dbReference>
<dbReference type="InterPro" id="IPR001315">
    <property type="entry name" value="CARD"/>
</dbReference>
<dbReference type="GO" id="GO:0042981">
    <property type="term" value="P:regulation of apoptotic process"/>
    <property type="evidence" value="ECO:0007669"/>
    <property type="project" value="InterPro"/>
</dbReference>
<keyword evidence="5" id="KW-0547">Nucleotide-binding</keyword>
<dbReference type="SUPFAM" id="SSF52540">
    <property type="entry name" value="P-loop containing nucleoside triphosphate hydrolases"/>
    <property type="match status" value="1"/>
</dbReference>
<dbReference type="OMA" id="HEIQDRD"/>
<sequence length="2427" mass="279268">MACTRQSALEYIQNGRRLLVERLQNLSLIVENLFQRKVLQEEEVSKIQAEVDRFDQTRKVLDWVTAKGEAACYELLMILDITRKRTLDNADLQQWISCFPFKEDPKMTDYLVGSNPCHRYQSQLKCKARRITEGAWKQTCSLLPERCRKEVTFSYTPLVLDTDVPSSLSKIKMKSKRCKKARPKKLKSFIPMAKQETSPADLLKTPKRRIVLVGKPGIGKTAVAHQMLNLWAEEDHRELNYMFYFDVRDISPSTNPMRLEDLLFNMYSEPEESREEVLQDIKKNSENVVIIFDGITDLSFHSVIKKLVDKDLLPDAKIVITCRPEVPSGDFLTDWPSFRVEVKGFSNESIRAYLTKMLSAEPNPTPNHDSLSSVLNNLELFSLCHVPMYALMVVACVYYSTPEASMQPWPTTKMYINILRYGILKHSGKQMNDLDKCLIENREKILSLAKIAFDATQQKTMNLTELSCEVSSVQFSFLGALMIMVEPTVSDTYSAFLHYTMQEFFGALWLLQNPDKIREVLQKCQTEEWKHTKHMVPFMCGLLNERNIRLVNGLVPAQQMKKTSDWFFKEVVNTFLPLQTNQDHAEGGAPEFEIDILFLCQCLYESQSTEACLLLLDKLDYNLDLDEEHLDPHQCCAVSYMISQSAERKVDLDLNSCTVSDQGLRLILASLKNVRYLRSDPSMLCQLWTTLLSGEADIDFTSLLGLCGNELRLPFLGERRVFERAEEVMKQSLERVNLCLHWDRRPLLGETLSKTILKCLPYINKLNFTPLPDQRESPEKLEKEEKAVLLDLCLQAGLYHRDITEISPPQDQIGSPEEWRKREKTFLLNLCLQAALHERETIQTTVEKVLSLSEVYHDRKWDLLLDLYSHVKDYETQTGRSVLPALQPVYQSAPAVWSIDLSERKVSLLLEVLKLQSEKKPVELRDWPDEESEVRSFLQCLPYISQLSFTSPQYQIGSPEEWRKREKTFLLNLCLQAALHERETIQTTVENVFSLSKVYHDQKCDFLLDLYSHVKDYETQTGRSVLPALQPVYQSAPVWYIDLRKRKVSLLLEVLKLQPEKKPVELRDWSDEESEVRSFLQCLLYISQLSFYPSWSDNSKLIKFLVGLLSQAAEWEEQSGEKTLKLLSSVCTYRTFPLCDWDDYDKWFQCDFLLDLYSHVKEYETQTGRSVLPALQPIYQSAAPVWSIDLRKRKVSLLLEVLKLQPEKKPVELWDWSDEESEVRSFLQCLPYISQLSFTSPQYQIGSPEEWRKREKTFLLNLCLQAALHERETIQTTVENVFSLSKVYHDQKCDFLLDLYSHVKDYETQTGRSVLPALQPVYQSAAPVWSIDLRKRKVSLLLEVLKLQPEKKPVELRDWSDEEGEVRSFLQCLLYISQLSFYPSWSDNSKPIKFLVGLLSQAAEWEEQPGEKTLKLLSSVCTYRTFPLYDRDVYKWFQCDFLLQLCSHVKDYETQTGRSVLPALQPIYQSAPAVWSIDLSERKVSLLLEVLKLQPEKKPVELEGWSDEESEVRSFLQCLPYISQLSFYPSWSDNSNPIKFLVDLLSQAAEWEEQSGEKTLKLLSSVCTYSTFPLYDRDDYDKWFQCDFLLDLCSHVKDNETQTGRSVLPALQPVYQSAAPVWSIDLRKRKVSLLLEVLKLQPEKKPVELWDWSDEESEVRSFLQCLPYISQLSFYPSWSDNSKLIKFLVGLLSQAAEWEEQSGEKTLKLLSSVCTYRTFPLCDWDDDHKWFQCDFLLDLYSHVKDYETQTGRSVLPALQPVYQSAPVWYIDLSERKVSLLLEVLKLQPEKKPVELEGWSDEEGEVRSFLQCLPYISQLSCDSDRFFQRVCESIPVRSREDAQQLASLLQALGSTMSLGGQLPRKTCRSVGRVLGLCASRVDLTLTPSQISLIGASLLFTHVSQLHKLRLNVGMAVRLARPARRTGRGGPPLTVPELSLVLKSSQPPERVLSRALSSVASLLRLWRVQCLDLTDFWIQGHSLITLLCHQDPLTLRLNSDTLQQLAVFVYEAQDMDLTQWFLEKVGGDLTSCRLDWDVLLSLLQHSTHNITVDLRKNRLLEKNISDLLPFLGRVIFKRLSSSFVKSTIRQIYDSRDSDCVSSLLRSSDHWINLNSRELDRVDCTALCFTLQHSHQVKVNLLWTSIPPGEIESILPLLDRVSQLSVDRKLLLSFLHSCTASQILQGALSPPPTITTTAAELLRALQHRLDFSCSSAVDLSAHDQGEALCLTTDHCRAINSVLKQSQHSTRLVQNPTWNRPQPQVQLILKDCEVEDGALRELLPILRIVKLSLSKALLLQLLDHVCEGIEEGVLKHAESLCRALDGELDLSKTRLNQKACGSLALVLEHSEGLSELDLSHCQLTDCHLQPLLTHLHKVEVLDLSHNDITDALTDRILQLVSTNTSICTVRLFNNRINDRSPFLTDKRFEIW</sequence>
<dbReference type="PROSITE" id="PS50209">
    <property type="entry name" value="CARD"/>
    <property type="match status" value="1"/>
</dbReference>
<evidence type="ECO:0000259" key="8">
    <source>
        <dbReference type="PROSITE" id="PS50209"/>
    </source>
</evidence>
<dbReference type="GO" id="GO:0005737">
    <property type="term" value="C:cytoplasm"/>
    <property type="evidence" value="ECO:0007669"/>
    <property type="project" value="UniProtKB-SubCell"/>
</dbReference>
<organism evidence="10 11">
    <name type="scientific">Salmo trutta</name>
    <name type="common">Brown trout</name>
    <dbReference type="NCBI Taxonomy" id="8032"/>
    <lineage>
        <taxon>Eukaryota</taxon>
        <taxon>Metazoa</taxon>
        <taxon>Chordata</taxon>
        <taxon>Craniata</taxon>
        <taxon>Vertebrata</taxon>
        <taxon>Euteleostomi</taxon>
        <taxon>Actinopterygii</taxon>
        <taxon>Neopterygii</taxon>
        <taxon>Teleostei</taxon>
        <taxon>Protacanthopterygii</taxon>
        <taxon>Salmoniformes</taxon>
        <taxon>Salmonidae</taxon>
        <taxon>Salmoninae</taxon>
        <taxon>Salmo</taxon>
    </lineage>
</organism>
<dbReference type="SMART" id="SM00382">
    <property type="entry name" value="AAA"/>
    <property type="match status" value="1"/>
</dbReference>
<dbReference type="PANTHER" id="PTHR31594">
    <property type="entry name" value="AIG1-TYPE G DOMAIN-CONTAINING PROTEIN"/>
    <property type="match status" value="1"/>
</dbReference>
<evidence type="ECO:0000256" key="6">
    <source>
        <dbReference type="ARBA" id="ARBA00022840"/>
    </source>
</evidence>
<dbReference type="InterPro" id="IPR041267">
    <property type="entry name" value="NLRP_HD2"/>
</dbReference>
<dbReference type="Gene3D" id="3.80.10.10">
    <property type="entry name" value="Ribonuclease Inhibitor"/>
    <property type="match status" value="1"/>
</dbReference>
<dbReference type="GeneTree" id="ENSGT00940000159520"/>
<keyword evidence="6" id="KW-0067">ATP-binding</keyword>
<dbReference type="PANTHER" id="PTHR31594:SF16">
    <property type="entry name" value="SI:CH211-281L24.3"/>
    <property type="match status" value="1"/>
</dbReference>
<feature type="domain" description="NACHT" evidence="9">
    <location>
        <begin position="208"/>
        <end position="396"/>
    </location>
</feature>